<evidence type="ECO:0000313" key="1">
    <source>
        <dbReference type="EMBL" id="GAF78245.1"/>
    </source>
</evidence>
<reference evidence="1" key="1">
    <citation type="journal article" date="2014" name="Front. Microbiol.">
        <title>High frequency of phylogenetically diverse reductive dehalogenase-homologous genes in deep subseafloor sedimentary metagenomes.</title>
        <authorList>
            <person name="Kawai M."/>
            <person name="Futagami T."/>
            <person name="Toyoda A."/>
            <person name="Takaki Y."/>
            <person name="Nishi S."/>
            <person name="Hori S."/>
            <person name="Arai W."/>
            <person name="Tsubouchi T."/>
            <person name="Morono Y."/>
            <person name="Uchiyama I."/>
            <person name="Ito T."/>
            <person name="Fujiyama A."/>
            <person name="Inagaki F."/>
            <person name="Takami H."/>
        </authorList>
    </citation>
    <scope>NUCLEOTIDE SEQUENCE</scope>
    <source>
        <strain evidence="1">Expedition CK06-06</strain>
    </source>
</reference>
<dbReference type="AlphaFoldDB" id="X0TQ49"/>
<gene>
    <name evidence="1" type="ORF">S01H1_03530</name>
</gene>
<comment type="caution">
    <text evidence="1">The sequence shown here is derived from an EMBL/GenBank/DDBJ whole genome shotgun (WGS) entry which is preliminary data.</text>
</comment>
<protein>
    <submittedName>
        <fullName evidence="1">Uncharacterized protein</fullName>
    </submittedName>
</protein>
<organism evidence="1">
    <name type="scientific">marine sediment metagenome</name>
    <dbReference type="NCBI Taxonomy" id="412755"/>
    <lineage>
        <taxon>unclassified sequences</taxon>
        <taxon>metagenomes</taxon>
        <taxon>ecological metagenomes</taxon>
    </lineage>
</organism>
<accession>X0TQ49</accession>
<proteinExistence type="predicted"/>
<dbReference type="EMBL" id="BARS01001917">
    <property type="protein sequence ID" value="GAF78245.1"/>
    <property type="molecule type" value="Genomic_DNA"/>
</dbReference>
<name>X0TQ49_9ZZZZ</name>
<sequence length="50" mass="5435">MERGLSNGDMPQHIDITTNIGIQICPMRDFFGKDGGGSISTALNVQWQAI</sequence>